<dbReference type="EMBL" id="CM042887">
    <property type="protein sequence ID" value="KAI4329907.1"/>
    <property type="molecule type" value="Genomic_DNA"/>
</dbReference>
<name>A0ACB9N077_9MYRT</name>
<protein>
    <submittedName>
        <fullName evidence="1">Uncharacterized protein</fullName>
    </submittedName>
</protein>
<evidence type="ECO:0000313" key="1">
    <source>
        <dbReference type="EMBL" id="KAI4329907.1"/>
    </source>
</evidence>
<keyword evidence="2" id="KW-1185">Reference proteome</keyword>
<comment type="caution">
    <text evidence="1">The sequence shown here is derived from an EMBL/GenBank/DDBJ whole genome shotgun (WGS) entry which is preliminary data.</text>
</comment>
<reference evidence="2" key="1">
    <citation type="journal article" date="2023" name="Front. Plant Sci.">
        <title>Chromosomal-level genome assembly of Melastoma candidum provides insights into trichome evolution.</title>
        <authorList>
            <person name="Zhong Y."/>
            <person name="Wu W."/>
            <person name="Sun C."/>
            <person name="Zou P."/>
            <person name="Liu Y."/>
            <person name="Dai S."/>
            <person name="Zhou R."/>
        </authorList>
    </citation>
    <scope>NUCLEOTIDE SEQUENCE [LARGE SCALE GENOMIC DNA]</scope>
</reference>
<dbReference type="Proteomes" id="UP001057402">
    <property type="component" value="Chromosome 8"/>
</dbReference>
<sequence>MPASSTIANTGKNESDVAEEAKALRNKMMALKSISANHKEAQPKAEKRPPTKKKTCLCSTTTHPGSFRCRFHRAVQGQHHPLTAATAKENSSPGTPNLNFKGAGNLWPAKKSRFCSSR</sequence>
<proteinExistence type="predicted"/>
<organism evidence="1 2">
    <name type="scientific">Melastoma candidum</name>
    <dbReference type="NCBI Taxonomy" id="119954"/>
    <lineage>
        <taxon>Eukaryota</taxon>
        <taxon>Viridiplantae</taxon>
        <taxon>Streptophyta</taxon>
        <taxon>Embryophyta</taxon>
        <taxon>Tracheophyta</taxon>
        <taxon>Spermatophyta</taxon>
        <taxon>Magnoliopsida</taxon>
        <taxon>eudicotyledons</taxon>
        <taxon>Gunneridae</taxon>
        <taxon>Pentapetalae</taxon>
        <taxon>rosids</taxon>
        <taxon>malvids</taxon>
        <taxon>Myrtales</taxon>
        <taxon>Melastomataceae</taxon>
        <taxon>Melastomatoideae</taxon>
        <taxon>Melastomateae</taxon>
        <taxon>Melastoma</taxon>
    </lineage>
</organism>
<gene>
    <name evidence="1" type="ORF">MLD38_028239</name>
</gene>
<accession>A0ACB9N077</accession>
<evidence type="ECO:0000313" key="2">
    <source>
        <dbReference type="Proteomes" id="UP001057402"/>
    </source>
</evidence>